<dbReference type="Pfam" id="PF22640">
    <property type="entry name" value="ManC_GMP_beta-helix"/>
    <property type="match status" value="1"/>
</dbReference>
<dbReference type="InterPro" id="IPR051161">
    <property type="entry name" value="Mannose-6P_isomerase_type2"/>
</dbReference>
<dbReference type="EMBL" id="FSRC01000001">
    <property type="protein sequence ID" value="SIN66118.1"/>
    <property type="molecule type" value="Genomic_DNA"/>
</dbReference>
<dbReference type="STRING" id="226505.SAMN05444394_0278"/>
<evidence type="ECO:0000256" key="5">
    <source>
        <dbReference type="ARBA" id="ARBA00022741"/>
    </source>
</evidence>
<dbReference type="InterPro" id="IPR029044">
    <property type="entry name" value="Nucleotide-diphossugar_trans"/>
</dbReference>
<evidence type="ECO:0000256" key="3">
    <source>
        <dbReference type="ARBA" id="ARBA00022679"/>
    </source>
</evidence>
<comment type="similarity">
    <text evidence="1">Belongs to the mannose-6-phosphate isomerase type 2 family.</text>
</comment>
<evidence type="ECO:0000256" key="7">
    <source>
        <dbReference type="ARBA" id="ARBA00047343"/>
    </source>
</evidence>
<sequence length="361" mass="41034">MKNQNNYVAIMAGGVGSRFWPMSKTSYPKQFLDILNTGRTLIQSTYDRFSTFIPEENIFVVTSAEYVEIVKAQLPQLPEENIVAEPERKNTAACVAYISFKLKKMNPNANMIVAPSDHLIGDLELFTETCKKALDYTANHFAFVTLGIKPNHPNTGYGYIQFDQEKSESGVFKVNRFTEKPDLATAKEFLSEGNYLWNSGIFIWKAEDIVGAFWEHFQFMYDLFQEKNADLNTPKEADAILEIYEKCPSTSIDYAIMEKANNVFLIPSDFTWNDLGTWNSAYDNFQKDEEMNASNSKSTILVDSKGCLVHSNEQKLMVIGGLEDLIIVNTPEALLICKKENEQQIKEYVAKVKEVKGVLYI</sequence>
<keyword evidence="6" id="KW-0342">GTP-binding</keyword>
<dbReference type="PANTHER" id="PTHR46390:SF1">
    <property type="entry name" value="MANNOSE-1-PHOSPHATE GUANYLYLTRANSFERASE"/>
    <property type="match status" value="1"/>
</dbReference>
<name>A0A1N6D5M3_9BACT</name>
<dbReference type="InterPro" id="IPR054566">
    <property type="entry name" value="ManC/GMP-like_b-helix"/>
</dbReference>
<evidence type="ECO:0000259" key="9">
    <source>
        <dbReference type="Pfam" id="PF22640"/>
    </source>
</evidence>
<dbReference type="RefSeq" id="WP_074223055.1">
    <property type="nucleotide sequence ID" value="NZ_FSRC01000001.1"/>
</dbReference>
<dbReference type="GO" id="GO:0009298">
    <property type="term" value="P:GDP-mannose biosynthetic process"/>
    <property type="evidence" value="ECO:0007669"/>
    <property type="project" value="TreeGrafter"/>
</dbReference>
<comment type="catalytic activity">
    <reaction evidence="7">
        <text>alpha-D-mannose 1-phosphate + GTP + H(+) = GDP-alpha-D-mannose + diphosphate</text>
        <dbReference type="Rhea" id="RHEA:15229"/>
        <dbReference type="ChEBI" id="CHEBI:15378"/>
        <dbReference type="ChEBI" id="CHEBI:33019"/>
        <dbReference type="ChEBI" id="CHEBI:37565"/>
        <dbReference type="ChEBI" id="CHEBI:57527"/>
        <dbReference type="ChEBI" id="CHEBI:58409"/>
        <dbReference type="EC" id="2.7.7.13"/>
    </reaction>
</comment>
<dbReference type="PANTHER" id="PTHR46390">
    <property type="entry name" value="MANNOSE-1-PHOSPHATE GUANYLYLTRANSFERASE"/>
    <property type="match status" value="1"/>
</dbReference>
<dbReference type="AlphaFoldDB" id="A0A1N6D5M3"/>
<feature type="domain" description="Nucleotidyl transferase" evidence="8">
    <location>
        <begin position="10"/>
        <end position="289"/>
    </location>
</feature>
<evidence type="ECO:0000313" key="10">
    <source>
        <dbReference type="EMBL" id="SIN66118.1"/>
    </source>
</evidence>
<evidence type="ECO:0000256" key="4">
    <source>
        <dbReference type="ARBA" id="ARBA00022695"/>
    </source>
</evidence>
<keyword evidence="11" id="KW-1185">Reference proteome</keyword>
<dbReference type="SUPFAM" id="SSF53448">
    <property type="entry name" value="Nucleotide-diphospho-sugar transferases"/>
    <property type="match status" value="1"/>
</dbReference>
<feature type="domain" description="MannoseP isomerase/GMP-like beta-helix" evidence="9">
    <location>
        <begin position="299"/>
        <end position="351"/>
    </location>
</feature>
<evidence type="ECO:0000259" key="8">
    <source>
        <dbReference type="Pfam" id="PF00483"/>
    </source>
</evidence>
<dbReference type="GO" id="GO:0005525">
    <property type="term" value="F:GTP binding"/>
    <property type="evidence" value="ECO:0007669"/>
    <property type="project" value="UniProtKB-KW"/>
</dbReference>
<dbReference type="Gene3D" id="3.90.550.10">
    <property type="entry name" value="Spore Coat Polysaccharide Biosynthesis Protein SpsA, Chain A"/>
    <property type="match status" value="1"/>
</dbReference>
<evidence type="ECO:0000256" key="6">
    <source>
        <dbReference type="ARBA" id="ARBA00023134"/>
    </source>
</evidence>
<proteinExistence type="inferred from homology"/>
<dbReference type="InterPro" id="IPR049577">
    <property type="entry name" value="GMPP_N"/>
</dbReference>
<dbReference type="SUPFAM" id="SSF159283">
    <property type="entry name" value="Guanosine diphospho-D-mannose pyrophosphorylase/mannose-6-phosphate isomerase linker domain"/>
    <property type="match status" value="1"/>
</dbReference>
<dbReference type="InterPro" id="IPR005835">
    <property type="entry name" value="NTP_transferase_dom"/>
</dbReference>
<dbReference type="CDD" id="cd02509">
    <property type="entry name" value="GDP-M1P_Guanylyltransferase"/>
    <property type="match status" value="1"/>
</dbReference>
<dbReference type="OrthoDB" id="9806359at2"/>
<accession>A0A1N6D5M3</accession>
<keyword evidence="10" id="KW-0413">Isomerase</keyword>
<keyword evidence="4" id="KW-0548">Nucleotidyltransferase</keyword>
<dbReference type="GO" id="GO:0016853">
    <property type="term" value="F:isomerase activity"/>
    <property type="evidence" value="ECO:0007669"/>
    <property type="project" value="UniProtKB-KW"/>
</dbReference>
<evidence type="ECO:0000256" key="1">
    <source>
        <dbReference type="ARBA" id="ARBA00006115"/>
    </source>
</evidence>
<gene>
    <name evidence="10" type="ORF">SAMN05444394_0278</name>
</gene>
<evidence type="ECO:0000256" key="2">
    <source>
        <dbReference type="ARBA" id="ARBA00012387"/>
    </source>
</evidence>
<protein>
    <recommendedName>
        <fullName evidence="2">mannose-1-phosphate guanylyltransferase</fullName>
        <ecNumber evidence="2">2.7.7.13</ecNumber>
    </recommendedName>
</protein>
<dbReference type="FunFam" id="3.90.550.10:FF:000046">
    <property type="entry name" value="Mannose-1-phosphate guanylyltransferase (GDP)"/>
    <property type="match status" value="1"/>
</dbReference>
<evidence type="ECO:0000313" key="11">
    <source>
        <dbReference type="Proteomes" id="UP000185221"/>
    </source>
</evidence>
<organism evidence="10 11">
    <name type="scientific">Algoriphagus halophilus</name>
    <dbReference type="NCBI Taxonomy" id="226505"/>
    <lineage>
        <taxon>Bacteria</taxon>
        <taxon>Pseudomonadati</taxon>
        <taxon>Bacteroidota</taxon>
        <taxon>Cytophagia</taxon>
        <taxon>Cytophagales</taxon>
        <taxon>Cyclobacteriaceae</taxon>
        <taxon>Algoriphagus</taxon>
    </lineage>
</organism>
<dbReference type="GO" id="GO:0004475">
    <property type="term" value="F:mannose-1-phosphate guanylyltransferase (GTP) activity"/>
    <property type="evidence" value="ECO:0007669"/>
    <property type="project" value="UniProtKB-EC"/>
</dbReference>
<dbReference type="EC" id="2.7.7.13" evidence="2"/>
<dbReference type="Pfam" id="PF00483">
    <property type="entry name" value="NTP_transferase"/>
    <property type="match status" value="1"/>
</dbReference>
<dbReference type="Proteomes" id="UP000185221">
    <property type="component" value="Unassembled WGS sequence"/>
</dbReference>
<keyword evidence="5" id="KW-0547">Nucleotide-binding</keyword>
<keyword evidence="3" id="KW-0808">Transferase</keyword>
<reference evidence="11" key="1">
    <citation type="submission" date="2016-11" db="EMBL/GenBank/DDBJ databases">
        <authorList>
            <person name="Varghese N."/>
            <person name="Submissions S."/>
        </authorList>
    </citation>
    <scope>NUCLEOTIDE SEQUENCE [LARGE SCALE GENOMIC DNA]</scope>
    <source>
        <strain evidence="11">DSM 15292</strain>
    </source>
</reference>